<organism evidence="2 3">
    <name type="scientific">Aspergillus ellipticus CBS 707.79</name>
    <dbReference type="NCBI Taxonomy" id="1448320"/>
    <lineage>
        <taxon>Eukaryota</taxon>
        <taxon>Fungi</taxon>
        <taxon>Dikarya</taxon>
        <taxon>Ascomycota</taxon>
        <taxon>Pezizomycotina</taxon>
        <taxon>Eurotiomycetes</taxon>
        <taxon>Eurotiomycetidae</taxon>
        <taxon>Eurotiales</taxon>
        <taxon>Aspergillaceae</taxon>
        <taxon>Aspergillus</taxon>
        <taxon>Aspergillus subgen. Circumdati</taxon>
    </lineage>
</organism>
<dbReference type="Proteomes" id="UP000247810">
    <property type="component" value="Unassembled WGS sequence"/>
</dbReference>
<evidence type="ECO:0000313" key="3">
    <source>
        <dbReference type="Proteomes" id="UP000247810"/>
    </source>
</evidence>
<sequence length="52" mass="5952">MEELGLNRPERNELLMTISFMIRGCWLRRTGMSVLVGSAFNSLLFLVVGFVF</sequence>
<protein>
    <submittedName>
        <fullName evidence="2">Uncharacterized protein</fullName>
    </submittedName>
</protein>
<proteinExistence type="predicted"/>
<dbReference type="AlphaFoldDB" id="A0A319DQ16"/>
<keyword evidence="1" id="KW-1133">Transmembrane helix</keyword>
<reference evidence="2 3" key="1">
    <citation type="submission" date="2018-02" db="EMBL/GenBank/DDBJ databases">
        <title>The genomes of Aspergillus section Nigri reveals drivers in fungal speciation.</title>
        <authorList>
            <consortium name="DOE Joint Genome Institute"/>
            <person name="Vesth T.C."/>
            <person name="Nybo J."/>
            <person name="Theobald S."/>
            <person name="Brandl J."/>
            <person name="Frisvad J.C."/>
            <person name="Nielsen K.F."/>
            <person name="Lyhne E.K."/>
            <person name="Kogle M.E."/>
            <person name="Kuo A."/>
            <person name="Riley R."/>
            <person name="Clum A."/>
            <person name="Nolan M."/>
            <person name="Lipzen A."/>
            <person name="Salamov A."/>
            <person name="Henrissat B."/>
            <person name="Wiebenga A."/>
            <person name="De vries R.P."/>
            <person name="Grigoriev I.V."/>
            <person name="Mortensen U.H."/>
            <person name="Andersen M.R."/>
            <person name="Baker S.E."/>
        </authorList>
    </citation>
    <scope>NUCLEOTIDE SEQUENCE [LARGE SCALE GENOMIC DNA]</scope>
    <source>
        <strain evidence="2 3">CBS 707.79</strain>
    </source>
</reference>
<dbReference type="OrthoDB" id="4386154at2759"/>
<evidence type="ECO:0000313" key="2">
    <source>
        <dbReference type="EMBL" id="PYH99755.1"/>
    </source>
</evidence>
<name>A0A319DQ16_9EURO</name>
<evidence type="ECO:0000256" key="1">
    <source>
        <dbReference type="SAM" id="Phobius"/>
    </source>
</evidence>
<feature type="transmembrane region" description="Helical" evidence="1">
    <location>
        <begin position="31"/>
        <end position="51"/>
    </location>
</feature>
<accession>A0A319DQ16</accession>
<gene>
    <name evidence="2" type="ORF">BO71DRAFT_368311</name>
</gene>
<keyword evidence="1" id="KW-0472">Membrane</keyword>
<keyword evidence="3" id="KW-1185">Reference proteome</keyword>
<dbReference type="VEuPathDB" id="FungiDB:BO71DRAFT_368311"/>
<dbReference type="EMBL" id="KZ825799">
    <property type="protein sequence ID" value="PYH99755.1"/>
    <property type="molecule type" value="Genomic_DNA"/>
</dbReference>
<keyword evidence="1" id="KW-0812">Transmembrane</keyword>